<evidence type="ECO:0000313" key="1">
    <source>
        <dbReference type="EMBL" id="ADA62587.1"/>
    </source>
</evidence>
<reference evidence="1" key="2">
    <citation type="submission" date="2009-12" db="EMBL/GenBank/DDBJ databases">
        <authorList>
            <person name="Summers A.O."/>
            <person name="Shearer J."/>
            <person name="Wireman J."/>
        </authorList>
    </citation>
    <scope>NUCLEOTIDE SEQUENCE</scope>
    <source>
        <strain evidence="1">CDC19</strain>
        <plasmid evidence="1">SAP024A</plasmid>
    </source>
</reference>
<accession>D2JCX4</accession>
<sequence length="40" mass="4932">MIIFHLPKSSFIKIKYILFKLHHFIYNSVIEISFYMDIKI</sequence>
<proteinExistence type="predicted"/>
<organism evidence="1">
    <name type="scientific">Staphylococcus epidermidis</name>
    <dbReference type="NCBI Taxonomy" id="1282"/>
    <lineage>
        <taxon>Bacteria</taxon>
        <taxon>Bacillati</taxon>
        <taxon>Bacillota</taxon>
        <taxon>Bacilli</taxon>
        <taxon>Bacillales</taxon>
        <taxon>Staphylococcaceae</taxon>
        <taxon>Staphylococcus</taxon>
    </lineage>
</organism>
<reference evidence="1" key="1">
    <citation type="submission" date="2009-08" db="EMBL/GenBank/DDBJ databases">
        <authorList>
            <person name="Gill J."/>
            <person name="Borman J."/>
            <person name="Shetty J."/>
            <person name="Hostetler J."/>
            <person name="Durkin S."/>
            <person name="Montgomery B."/>
        </authorList>
    </citation>
    <scope>NUCLEOTIDE SEQUENCE</scope>
    <source>
        <strain evidence="1">CDC19</strain>
        <plasmid evidence="1">SAP024A</plasmid>
    </source>
</reference>
<name>D2JCX4_STAEP</name>
<gene>
    <name evidence="1" type="ORF">SAP024A_022</name>
</gene>
<dbReference type="AlphaFoldDB" id="D2JCX4"/>
<keyword evidence="1" id="KW-0614">Plasmid</keyword>
<dbReference type="EMBL" id="GQ900469">
    <property type="protein sequence ID" value="ADA62587.1"/>
    <property type="molecule type" value="Genomic_DNA"/>
</dbReference>
<protein>
    <submittedName>
        <fullName evidence="1">Uncharacterized protein</fullName>
    </submittedName>
</protein>
<geneLocation type="plasmid" evidence="1">
    <name>SAP024A</name>
</geneLocation>